<reference evidence="1 2" key="1">
    <citation type="journal article" date="2018" name="Nat. Genet.">
        <title>Extensive intraspecific gene order and gene structural variations between Mo17 and other maize genomes.</title>
        <authorList>
            <person name="Sun S."/>
            <person name="Zhou Y."/>
            <person name="Chen J."/>
            <person name="Shi J."/>
            <person name="Zhao H."/>
            <person name="Zhao H."/>
            <person name="Song W."/>
            <person name="Zhang M."/>
            <person name="Cui Y."/>
            <person name="Dong X."/>
            <person name="Liu H."/>
            <person name="Ma X."/>
            <person name="Jiao Y."/>
            <person name="Wang B."/>
            <person name="Wei X."/>
            <person name="Stein J.C."/>
            <person name="Glaubitz J.C."/>
            <person name="Lu F."/>
            <person name="Yu G."/>
            <person name="Liang C."/>
            <person name="Fengler K."/>
            <person name="Li B."/>
            <person name="Rafalski A."/>
            <person name="Schnable P.S."/>
            <person name="Ware D.H."/>
            <person name="Buckler E.S."/>
            <person name="Lai J."/>
        </authorList>
    </citation>
    <scope>NUCLEOTIDE SEQUENCE [LARGE SCALE GENOMIC DNA]</scope>
    <source>
        <strain evidence="2">cv. Missouri 17</strain>
        <tissue evidence="1">Seedling</tissue>
    </source>
</reference>
<dbReference type="KEGG" id="zma:100275771"/>
<dbReference type="ExpressionAtlas" id="A0A3L6DZ90">
    <property type="expression patterns" value="baseline and differential"/>
</dbReference>
<dbReference type="AlphaFoldDB" id="A0A3L6DZ90"/>
<dbReference type="EMBL" id="NCVQ01000008">
    <property type="protein sequence ID" value="PWZ13996.1"/>
    <property type="molecule type" value="Genomic_DNA"/>
</dbReference>
<dbReference type="OrthoDB" id="689923at2759"/>
<organism evidence="1 2">
    <name type="scientific">Zea mays</name>
    <name type="common">Maize</name>
    <dbReference type="NCBI Taxonomy" id="4577"/>
    <lineage>
        <taxon>Eukaryota</taxon>
        <taxon>Viridiplantae</taxon>
        <taxon>Streptophyta</taxon>
        <taxon>Embryophyta</taxon>
        <taxon>Tracheophyta</taxon>
        <taxon>Spermatophyta</taxon>
        <taxon>Magnoliopsida</taxon>
        <taxon>Liliopsida</taxon>
        <taxon>Poales</taxon>
        <taxon>Poaceae</taxon>
        <taxon>PACMAD clade</taxon>
        <taxon>Panicoideae</taxon>
        <taxon>Andropogonodae</taxon>
        <taxon>Andropogoneae</taxon>
        <taxon>Tripsacinae</taxon>
        <taxon>Zea</taxon>
    </lineage>
</organism>
<dbReference type="RefSeq" id="NP_001143246.2">
    <property type="nucleotide sequence ID" value="NM_001149774.2"/>
</dbReference>
<comment type="caution">
    <text evidence="1">The sequence shown here is derived from an EMBL/GenBank/DDBJ whole genome shotgun (WGS) entry which is preliminary data.</text>
</comment>
<name>A0A3L6DZ90_MAIZE</name>
<accession>A0A3L6DZ90</accession>
<dbReference type="Proteomes" id="UP000251960">
    <property type="component" value="Chromosome 7"/>
</dbReference>
<evidence type="ECO:0000313" key="2">
    <source>
        <dbReference type="Proteomes" id="UP000251960"/>
    </source>
</evidence>
<sequence length="102" mass="10411">MVGASTRPSAGRDGGPETALPKLQLLPCWLDGAVVKLVAADGDGDDLLAGSATAGKRRPTAQAAAGLARGVKALLSEVAEMIRTKFGRSIPAAKFGHVAYIR</sequence>
<proteinExistence type="predicted"/>
<evidence type="ECO:0000313" key="1">
    <source>
        <dbReference type="EMBL" id="PWZ13996.1"/>
    </source>
</evidence>
<gene>
    <name evidence="1" type="ORF">Zm00014a_017816</name>
</gene>
<protein>
    <submittedName>
        <fullName evidence="1">Uncharacterized protein</fullName>
    </submittedName>
</protein>